<protein>
    <submittedName>
        <fullName evidence="2">Uncharacterized protein</fullName>
    </submittedName>
</protein>
<sequence length="157" mass="17557">MFRSNFTNFFVVVFGVTVGLIHQVFIYPYIFHADSAAYQVLASAIKDELSLLPHDFIYGNQLILLKISPFIAVAESAGFTAFKAYAIGGSLASGVWFWLSFFILSSFFDNKKLGFLLALCLFIPMGRDDIDFFLGQQSHLSNVVLAMLICLSLLIYI</sequence>
<gene>
    <name evidence="2" type="ORF">G2930_18025</name>
</gene>
<keyword evidence="1" id="KW-1133">Transmembrane helix</keyword>
<feature type="transmembrane region" description="Helical" evidence="1">
    <location>
        <begin position="84"/>
        <end position="104"/>
    </location>
</feature>
<keyword evidence="1" id="KW-0812">Transmembrane</keyword>
<reference evidence="2" key="2">
    <citation type="submission" date="2019-10" db="EMBL/GenBank/DDBJ databases">
        <authorList>
            <consortium name="NCBI Pathogen Detection Project"/>
        </authorList>
    </citation>
    <scope>NUCLEOTIDE SEQUENCE</scope>
    <source>
        <strain evidence="2">Salmonella enterica</strain>
    </source>
</reference>
<comment type="caution">
    <text evidence="2">The sequence shown here is derived from an EMBL/GenBank/DDBJ whole genome shotgun (WGS) entry which is preliminary data.</text>
</comment>
<feature type="non-terminal residue" evidence="2">
    <location>
        <position position="157"/>
    </location>
</feature>
<dbReference type="AlphaFoldDB" id="A0A726EG54"/>
<feature type="transmembrane region" description="Helical" evidence="1">
    <location>
        <begin position="9"/>
        <end position="30"/>
    </location>
</feature>
<name>A0A726EG54_SALET</name>
<evidence type="ECO:0000313" key="2">
    <source>
        <dbReference type="EMBL" id="HAE1292769.1"/>
    </source>
</evidence>
<proteinExistence type="predicted"/>
<accession>A0A726EG54</accession>
<reference evidence="2" key="1">
    <citation type="journal article" date="2018" name="Genome Biol.">
        <title>SKESA: strategic k-mer extension for scrupulous assemblies.</title>
        <authorList>
            <person name="Souvorov A."/>
            <person name="Agarwala R."/>
            <person name="Lipman D.J."/>
        </authorList>
    </citation>
    <scope>NUCLEOTIDE SEQUENCE</scope>
    <source>
        <strain evidence="2">Salmonella enterica</strain>
    </source>
</reference>
<keyword evidence="1" id="KW-0472">Membrane</keyword>
<evidence type="ECO:0000256" key="1">
    <source>
        <dbReference type="SAM" id="Phobius"/>
    </source>
</evidence>
<feature type="transmembrane region" description="Helical" evidence="1">
    <location>
        <begin position="139"/>
        <end position="156"/>
    </location>
</feature>
<organism evidence="2">
    <name type="scientific">Salmonella enterica subsp. enterica serovar Mbandaka</name>
    <dbReference type="NCBI Taxonomy" id="192954"/>
    <lineage>
        <taxon>Bacteria</taxon>
        <taxon>Pseudomonadati</taxon>
        <taxon>Pseudomonadota</taxon>
        <taxon>Gammaproteobacteria</taxon>
        <taxon>Enterobacterales</taxon>
        <taxon>Enterobacteriaceae</taxon>
        <taxon>Salmonella</taxon>
    </lineage>
</organism>
<dbReference type="EMBL" id="DAAQXP010000076">
    <property type="protein sequence ID" value="HAE1292769.1"/>
    <property type="molecule type" value="Genomic_DNA"/>
</dbReference>